<dbReference type="EMBL" id="JACXAE010000071">
    <property type="protein sequence ID" value="MBD2774462.1"/>
    <property type="molecule type" value="Genomic_DNA"/>
</dbReference>
<reference evidence="2" key="1">
    <citation type="submission" date="2020-09" db="EMBL/GenBank/DDBJ databases">
        <title>Iningainema tapete sp. nov. (Scytonemataceae, Cyanobacteria) from greenhouses in central Florida (USA) produces two types of nodularin with biosynthetic potential for microcystin-LR and anabaenopeptins.</title>
        <authorList>
            <person name="Berthold D.E."/>
            <person name="Lefler F.W."/>
            <person name="Huang I.-S."/>
            <person name="Abdulla H."/>
            <person name="Zimba P.V."/>
            <person name="Laughinghouse H.D. IV."/>
        </authorList>
    </citation>
    <scope>NUCLEOTIDE SEQUENCE</scope>
    <source>
        <strain evidence="2">BLCCT55</strain>
    </source>
</reference>
<evidence type="ECO:0000313" key="3">
    <source>
        <dbReference type="Proteomes" id="UP000629098"/>
    </source>
</evidence>
<dbReference type="PROSITE" id="PS50075">
    <property type="entry name" value="CARRIER"/>
    <property type="match status" value="1"/>
</dbReference>
<dbReference type="RefSeq" id="WP_190831541.1">
    <property type="nucleotide sequence ID" value="NZ_CAWPPI010000071.1"/>
</dbReference>
<dbReference type="Gene3D" id="1.10.1200.10">
    <property type="entry name" value="ACP-like"/>
    <property type="match status" value="1"/>
</dbReference>
<dbReference type="SUPFAM" id="SSF47336">
    <property type="entry name" value="ACP-like"/>
    <property type="match status" value="1"/>
</dbReference>
<dbReference type="Proteomes" id="UP000629098">
    <property type="component" value="Unassembled WGS sequence"/>
</dbReference>
<evidence type="ECO:0000313" key="2">
    <source>
        <dbReference type="EMBL" id="MBD2774462.1"/>
    </source>
</evidence>
<proteinExistence type="predicted"/>
<dbReference type="InterPro" id="IPR036736">
    <property type="entry name" value="ACP-like_sf"/>
</dbReference>
<name>A0A8J6XK85_9CYAN</name>
<accession>A0A8J6XK85</accession>
<feature type="domain" description="Carrier" evidence="1">
    <location>
        <begin position="1"/>
        <end position="80"/>
    </location>
</feature>
<organism evidence="2 3">
    <name type="scientific">Iningainema tapete BLCC-T55</name>
    <dbReference type="NCBI Taxonomy" id="2748662"/>
    <lineage>
        <taxon>Bacteria</taxon>
        <taxon>Bacillati</taxon>
        <taxon>Cyanobacteriota</taxon>
        <taxon>Cyanophyceae</taxon>
        <taxon>Nostocales</taxon>
        <taxon>Scytonemataceae</taxon>
        <taxon>Iningainema tapete</taxon>
    </lineage>
</organism>
<comment type="caution">
    <text evidence="2">The sequence shown here is derived from an EMBL/GenBank/DDBJ whole genome shotgun (WGS) entry which is preliminary data.</text>
</comment>
<keyword evidence="3" id="KW-1185">Reference proteome</keyword>
<dbReference type="Pfam" id="PF00550">
    <property type="entry name" value="PP-binding"/>
    <property type="match status" value="1"/>
</dbReference>
<protein>
    <submittedName>
        <fullName evidence="2">Acyl carrier protein</fullName>
    </submittedName>
</protein>
<gene>
    <name evidence="2" type="ORF">ICL16_20915</name>
</gene>
<sequence length="80" mass="9063">MLQLQEQEIFHLIQEATGHNTSDLQEDTALFSSGIMDSLAMLDLISLVEKKLKIRIPPQDIHLGNLDSVNKIQKYLSSRT</sequence>
<evidence type="ECO:0000259" key="1">
    <source>
        <dbReference type="PROSITE" id="PS50075"/>
    </source>
</evidence>
<dbReference type="InterPro" id="IPR009081">
    <property type="entry name" value="PP-bd_ACP"/>
</dbReference>
<dbReference type="AlphaFoldDB" id="A0A8J6XK85"/>